<evidence type="ECO:0000313" key="3">
    <source>
        <dbReference type="EMBL" id="KAJ4459160.1"/>
    </source>
</evidence>
<reference evidence="3" key="1">
    <citation type="journal article" date="2022" name="bioRxiv">
        <title>Genomics of Preaxostyla Flagellates Illuminates Evolutionary Transitions and the Path Towards Mitochondrial Loss.</title>
        <authorList>
            <person name="Novak L.V.F."/>
            <person name="Treitli S.C."/>
            <person name="Pyrih J."/>
            <person name="Halakuc P."/>
            <person name="Pipaliya S.V."/>
            <person name="Vacek V."/>
            <person name="Brzon O."/>
            <person name="Soukal P."/>
            <person name="Eme L."/>
            <person name="Dacks J.B."/>
            <person name="Karnkowska A."/>
            <person name="Elias M."/>
            <person name="Hampl V."/>
        </authorList>
    </citation>
    <scope>NUCLEOTIDE SEQUENCE</scope>
    <source>
        <strain evidence="3">RCP-MX</strain>
    </source>
</reference>
<feature type="region of interest" description="Disordered" evidence="1">
    <location>
        <begin position="755"/>
        <end position="789"/>
    </location>
</feature>
<gene>
    <name evidence="3" type="ORF">PAPYR_4962</name>
</gene>
<dbReference type="PROSITE" id="PS50097">
    <property type="entry name" value="BTB"/>
    <property type="match status" value="1"/>
</dbReference>
<dbReference type="Gene3D" id="3.30.710.10">
    <property type="entry name" value="Potassium Channel Kv1.1, Chain A"/>
    <property type="match status" value="1"/>
</dbReference>
<evidence type="ECO:0000256" key="1">
    <source>
        <dbReference type="SAM" id="MobiDB-lite"/>
    </source>
</evidence>
<dbReference type="CDD" id="cd18186">
    <property type="entry name" value="BTB_POZ_ZBTB_KLHL-like"/>
    <property type="match status" value="1"/>
</dbReference>
<evidence type="ECO:0000313" key="4">
    <source>
        <dbReference type="Proteomes" id="UP001141327"/>
    </source>
</evidence>
<evidence type="ECO:0000259" key="2">
    <source>
        <dbReference type="PROSITE" id="PS50097"/>
    </source>
</evidence>
<accession>A0ABQ8UIV8</accession>
<feature type="domain" description="BTB" evidence="2">
    <location>
        <begin position="563"/>
        <end position="627"/>
    </location>
</feature>
<organism evidence="3 4">
    <name type="scientific">Paratrimastix pyriformis</name>
    <dbReference type="NCBI Taxonomy" id="342808"/>
    <lineage>
        <taxon>Eukaryota</taxon>
        <taxon>Metamonada</taxon>
        <taxon>Preaxostyla</taxon>
        <taxon>Paratrimastigidae</taxon>
        <taxon>Paratrimastix</taxon>
    </lineage>
</organism>
<feature type="region of interest" description="Disordered" evidence="1">
    <location>
        <begin position="507"/>
        <end position="551"/>
    </location>
</feature>
<protein>
    <recommendedName>
        <fullName evidence="2">BTB domain-containing protein</fullName>
    </recommendedName>
</protein>
<feature type="compositionally biased region" description="Pro residues" evidence="1">
    <location>
        <begin position="512"/>
        <end position="524"/>
    </location>
</feature>
<proteinExistence type="predicted"/>
<comment type="caution">
    <text evidence="3">The sequence shown here is derived from an EMBL/GenBank/DDBJ whole genome shotgun (WGS) entry which is preliminary data.</text>
</comment>
<feature type="compositionally biased region" description="Low complexity" evidence="1">
    <location>
        <begin position="473"/>
        <end position="488"/>
    </location>
</feature>
<feature type="region of interest" description="Disordered" evidence="1">
    <location>
        <begin position="473"/>
        <end position="494"/>
    </location>
</feature>
<dbReference type="EMBL" id="JAPMOS010000022">
    <property type="protein sequence ID" value="KAJ4459160.1"/>
    <property type="molecule type" value="Genomic_DNA"/>
</dbReference>
<dbReference type="Proteomes" id="UP001141327">
    <property type="component" value="Unassembled WGS sequence"/>
</dbReference>
<sequence length="789" mass="85980">MSSAAPPDVVRRVVGQMMLGEFLPERSLQDDLFHLYTSNEFSDLSVGTARLHECVLRARLPGWAKDREILLQHLQVLPPAVLSVISLYLYTDCISPREWFEIHGSRASTAVIRRQLALYQVPSGQGEKKVTKQLCDCDACLMIHGSNLSSEMHRQQYVHWCTNRDKCPDRHDPTHRALFVHDQDVPLIHFRNSASTTTPSGQQPFFSAHFADIVTALESHFEAKGKGGLMSADGRAAIARLHDAPSAPAPDPAAAVAAPGAAFPDYILHLSAAEWLTLLKEATKLRLPRLAEMVADNVKRTSGTLLDTVEGITQFVLDLATAEPAADSSGALDDLRQFVMLRLAGHMKAERHIPRPPTLVAFLRTLTDMIAAAPEGPRRETLRNVITDFTASLLRDDPAQGPGAPAPVRQSASTFDQDFRRLWEEAVRLPCGPQECGGNMPGHGDMIVVVMRPDTDPPGLFDGCPLNPEATATASATTATATATTVSSVPPPPPLLLPRVPPAPATLFLQPGVPPPPPLPPLPSLPTGRAGRWLPSASSTTPRPPNKPAVMPAPGPVPRLLLHAPLLAARSDFFQAMLMLDMAESRSRRVDVSIPEATPTQQQDPAARSALWHLFQYIYTDVVPVSYPALAEALLGLPTYYQLHSCQALEVRLADVAANITSASRRLRQQSGKLRLSVVHFPFFDLMVLQNAVLSGNQAVEDHCMRLIQADGLSCIDPNLILPHADGGAEPVACIDEMVLRKVFASLLRSAQPRLPNPVPSAPRFDPLRNIPPMPPPRRKPSLFDDDDY</sequence>
<name>A0ABQ8UIV8_9EUKA</name>
<feature type="compositionally biased region" description="Pro residues" evidence="1">
    <location>
        <begin position="542"/>
        <end position="551"/>
    </location>
</feature>
<dbReference type="SUPFAM" id="SSF54695">
    <property type="entry name" value="POZ domain"/>
    <property type="match status" value="1"/>
</dbReference>
<dbReference type="InterPro" id="IPR011333">
    <property type="entry name" value="SKP1/BTB/POZ_sf"/>
</dbReference>
<keyword evidence="4" id="KW-1185">Reference proteome</keyword>
<dbReference type="InterPro" id="IPR000210">
    <property type="entry name" value="BTB/POZ_dom"/>
</dbReference>